<dbReference type="EMBL" id="CABVLZ010000007">
    <property type="protein sequence ID" value="VVU95592.1"/>
    <property type="molecule type" value="Genomic_DNA"/>
</dbReference>
<protein>
    <recommendedName>
        <fullName evidence="2">FAD dependent oxidoreductase</fullName>
    </recommendedName>
</protein>
<evidence type="ECO:0008006" key="2">
    <source>
        <dbReference type="Google" id="ProtNLM"/>
    </source>
</evidence>
<name>A0A5E8CMA4_9ZZZZ</name>
<evidence type="ECO:0000313" key="1">
    <source>
        <dbReference type="EMBL" id="VVU95592.1"/>
    </source>
</evidence>
<proteinExistence type="predicted"/>
<reference evidence="1" key="1">
    <citation type="submission" date="2019-09" db="EMBL/GenBank/DDBJ databases">
        <authorList>
            <person name="Needham M D."/>
        </authorList>
    </citation>
    <scope>NUCLEOTIDE SEQUENCE</scope>
</reference>
<sequence>MTEKNIIFVGMGIPNLITIYHLIKHSVIDPKNIVIYGEILQYKEIKQNNQSYHYYDTAAAVSLGTIDKSLNQDTFEYNFKNHTKINELLSRSYEKFKHMIQNNNDLQNLISKPDNFKANFGKGYECLLYHPETLINDLVKYITDAKVSIIDGKLKARDLKELNNNDNKVIVCCGEGILKLKETETLKPLLENTELLAYDGFVAVEKNNNKDNINSWAITFKNNKHITKTGIITTQYCGMKNDKRIMSEKKIIEIINNLKEYGNVRYAKRIFDSKSKMPIIKYNNNTMVITGLSSIGVSLSTYITEEVLNFLNYENENKNEIIDCLEKNYNNTN</sequence>
<gene>
    <name evidence="1" type="ORF">CPAV1605_1344</name>
</gene>
<accession>A0A5E8CMA4</accession>
<organism evidence="1">
    <name type="scientific">seawater metagenome</name>
    <dbReference type="NCBI Taxonomy" id="1561972"/>
    <lineage>
        <taxon>unclassified sequences</taxon>
        <taxon>metagenomes</taxon>
        <taxon>ecological metagenomes</taxon>
    </lineage>
</organism>
<dbReference type="AlphaFoldDB" id="A0A5E8CMA4"/>